<evidence type="ECO:0000256" key="8">
    <source>
        <dbReference type="RuleBase" id="RU363019"/>
    </source>
</evidence>
<keyword evidence="13" id="KW-1185">Reference proteome</keyword>
<proteinExistence type="inferred from homology"/>
<evidence type="ECO:0000313" key="11">
    <source>
        <dbReference type="EMBL" id="RXJ91463.1"/>
    </source>
</evidence>
<dbReference type="Gene3D" id="2.40.100.10">
    <property type="entry name" value="Cyclophilin-like"/>
    <property type="match status" value="1"/>
</dbReference>
<feature type="domain" description="PPIase cyclophilin-type" evidence="9">
    <location>
        <begin position="23"/>
        <end position="180"/>
    </location>
</feature>
<dbReference type="InterPro" id="IPR002130">
    <property type="entry name" value="Cyclophilin-type_PPIase_dom"/>
</dbReference>
<comment type="catalytic activity">
    <reaction evidence="1 8">
        <text>[protein]-peptidylproline (omega=180) = [protein]-peptidylproline (omega=0)</text>
        <dbReference type="Rhea" id="RHEA:16237"/>
        <dbReference type="Rhea" id="RHEA-COMP:10747"/>
        <dbReference type="Rhea" id="RHEA-COMP:10748"/>
        <dbReference type="ChEBI" id="CHEBI:83833"/>
        <dbReference type="ChEBI" id="CHEBI:83834"/>
        <dbReference type="EC" id="5.2.1.8"/>
    </reaction>
</comment>
<dbReference type="SUPFAM" id="SSF50891">
    <property type="entry name" value="Cyclophilin-like"/>
    <property type="match status" value="1"/>
</dbReference>
<dbReference type="EC" id="5.2.1.8" evidence="8"/>
<dbReference type="PANTHER" id="PTHR45625">
    <property type="entry name" value="PEPTIDYL-PROLYL CIS-TRANS ISOMERASE-RELATED"/>
    <property type="match status" value="1"/>
</dbReference>
<evidence type="ECO:0000256" key="7">
    <source>
        <dbReference type="ARBA" id="ARBA00023235"/>
    </source>
</evidence>
<feature type="chain" id="PRO_5041781654" description="Peptidyl-prolyl cis-trans isomerase" evidence="8">
    <location>
        <begin position="18"/>
        <end position="182"/>
    </location>
</feature>
<keyword evidence="7 8" id="KW-0413">Isomerase</keyword>
<dbReference type="Proteomes" id="UP000254504">
    <property type="component" value="Chromosome"/>
</dbReference>
<dbReference type="PIRSF" id="PIRSF001467">
    <property type="entry name" value="Peptidylpro_ismrse"/>
    <property type="match status" value="1"/>
</dbReference>
<evidence type="ECO:0000313" key="12">
    <source>
        <dbReference type="Proteomes" id="UP000254504"/>
    </source>
</evidence>
<dbReference type="InterPro" id="IPR024936">
    <property type="entry name" value="Cyclophilin-type_PPIase"/>
</dbReference>
<reference evidence="10 12" key="2">
    <citation type="submission" date="2018-07" db="EMBL/GenBank/DDBJ databases">
        <title>Complete genome of the Arcobacter trophiarum type strain LMG 25534.</title>
        <authorList>
            <person name="Miller W.G."/>
            <person name="Yee E."/>
        </authorList>
    </citation>
    <scope>NUCLEOTIDE SEQUENCE [LARGE SCALE GENOMIC DNA]</scope>
    <source>
        <strain evidence="10 12">LMG 25534</strain>
    </source>
</reference>
<evidence type="ECO:0000256" key="3">
    <source>
        <dbReference type="ARBA" id="ARBA00007365"/>
    </source>
</evidence>
<comment type="similarity">
    <text evidence="3 8">Belongs to the cyclophilin-type PPIase family.</text>
</comment>
<accession>A0AAD0QJX6</accession>
<evidence type="ECO:0000313" key="13">
    <source>
        <dbReference type="Proteomes" id="UP000289132"/>
    </source>
</evidence>
<dbReference type="PRINTS" id="PR00153">
    <property type="entry name" value="CSAPPISMRASE"/>
</dbReference>
<protein>
    <recommendedName>
        <fullName evidence="8">Peptidyl-prolyl cis-trans isomerase</fullName>
        <shortName evidence="8">PPIase</shortName>
        <ecNumber evidence="8">5.2.1.8</ecNumber>
    </recommendedName>
</protein>
<evidence type="ECO:0000256" key="4">
    <source>
        <dbReference type="ARBA" id="ARBA00022574"/>
    </source>
</evidence>
<evidence type="ECO:0000256" key="6">
    <source>
        <dbReference type="ARBA" id="ARBA00023110"/>
    </source>
</evidence>
<name>A0AAD0QJX6_9BACT</name>
<gene>
    <name evidence="10" type="primary">ppiBII</name>
    <name evidence="10" type="ORF">ATR_1401</name>
    <name evidence="11" type="ORF">CRU87_05450</name>
</gene>
<dbReference type="Pfam" id="PF00160">
    <property type="entry name" value="Pro_isomerase"/>
    <property type="match status" value="1"/>
</dbReference>
<dbReference type="FunFam" id="2.40.100.10:FF:000003">
    <property type="entry name" value="Peptidylprolyl isomerase domain and WD repeat-containing 1"/>
    <property type="match status" value="1"/>
</dbReference>
<dbReference type="InterPro" id="IPR029000">
    <property type="entry name" value="Cyclophilin-like_dom_sf"/>
</dbReference>
<dbReference type="PANTHER" id="PTHR45625:SF4">
    <property type="entry name" value="PEPTIDYLPROLYL ISOMERASE DOMAIN AND WD REPEAT-CONTAINING PROTEIN 1"/>
    <property type="match status" value="1"/>
</dbReference>
<feature type="signal peptide" evidence="8">
    <location>
        <begin position="1"/>
        <end position="17"/>
    </location>
</feature>
<evidence type="ECO:0000256" key="2">
    <source>
        <dbReference type="ARBA" id="ARBA00002388"/>
    </source>
</evidence>
<dbReference type="EMBL" id="CP031367">
    <property type="protein sequence ID" value="AXK49258.1"/>
    <property type="molecule type" value="Genomic_DNA"/>
</dbReference>
<comment type="function">
    <text evidence="2 8">PPIases accelerate the folding of proteins. It catalyzes the cis-trans isomerization of proline imidic peptide bonds in oligopeptides.</text>
</comment>
<keyword evidence="4" id="KW-0853">WD repeat</keyword>
<dbReference type="AlphaFoldDB" id="A0AAD0QJX6"/>
<evidence type="ECO:0000256" key="5">
    <source>
        <dbReference type="ARBA" id="ARBA00022737"/>
    </source>
</evidence>
<sequence length="182" mass="20234">MKKIIFLFLSFTLFLFANESVQKNPVAVFDTTKGIIKVELKPNLAPKAVENFVALSKKGYYNGQIFHRVIKGFMIQGGDPTGTGAGGESIWNKDFEDEFAPNAVFDKPYILAMANRGKNTNGSQFFITTAPTYWLNGMHTIFGYVIDGKNIVKDIENVKTTGRNGGDKPLDDVKINKITIEE</sequence>
<reference evidence="11 13" key="1">
    <citation type="submission" date="2017-10" db="EMBL/GenBank/DDBJ databases">
        <title>Genomics of the genus Arcobacter.</title>
        <authorList>
            <person name="Perez-Cataluna A."/>
            <person name="Figueras M.J."/>
        </authorList>
    </citation>
    <scope>NUCLEOTIDE SEQUENCE [LARGE SCALE GENOMIC DNA]</scope>
    <source>
        <strain evidence="11 13">LMG 25534</strain>
    </source>
</reference>
<dbReference type="KEGG" id="atp:ATR_1401"/>
<evidence type="ECO:0000313" key="10">
    <source>
        <dbReference type="EMBL" id="AXK49258.1"/>
    </source>
</evidence>
<dbReference type="Proteomes" id="UP000289132">
    <property type="component" value="Unassembled WGS sequence"/>
</dbReference>
<keyword evidence="5" id="KW-0677">Repeat</keyword>
<keyword evidence="6 8" id="KW-0697">Rotamase</keyword>
<evidence type="ECO:0000256" key="1">
    <source>
        <dbReference type="ARBA" id="ARBA00000971"/>
    </source>
</evidence>
<dbReference type="GO" id="GO:0003755">
    <property type="term" value="F:peptidyl-prolyl cis-trans isomerase activity"/>
    <property type="evidence" value="ECO:0007669"/>
    <property type="project" value="UniProtKB-UniRule"/>
</dbReference>
<keyword evidence="8" id="KW-0732">Signal</keyword>
<evidence type="ECO:0000259" key="9">
    <source>
        <dbReference type="PROSITE" id="PS50072"/>
    </source>
</evidence>
<dbReference type="InterPro" id="IPR044666">
    <property type="entry name" value="Cyclophilin_A-like"/>
</dbReference>
<organism evidence="10 12">
    <name type="scientific">Aliarcobacter trophiarum LMG 25534</name>
    <dbReference type="NCBI Taxonomy" id="1032241"/>
    <lineage>
        <taxon>Bacteria</taxon>
        <taxon>Pseudomonadati</taxon>
        <taxon>Campylobacterota</taxon>
        <taxon>Epsilonproteobacteria</taxon>
        <taxon>Campylobacterales</taxon>
        <taxon>Arcobacteraceae</taxon>
        <taxon>Aliarcobacter</taxon>
    </lineage>
</organism>
<dbReference type="EMBL" id="PDKD01000007">
    <property type="protein sequence ID" value="RXJ91463.1"/>
    <property type="molecule type" value="Genomic_DNA"/>
</dbReference>
<dbReference type="PROSITE" id="PS50072">
    <property type="entry name" value="CSA_PPIASE_2"/>
    <property type="match status" value="1"/>
</dbReference>
<dbReference type="RefSeq" id="WP_115428748.1">
    <property type="nucleotide sequence ID" value="NZ_CP031367.1"/>
</dbReference>